<reference evidence="1" key="1">
    <citation type="journal article" date="2018" name="Genome Biol.">
        <title>SKESA: strategic k-mer extension for scrupulous assemblies.</title>
        <authorList>
            <person name="Souvorov A."/>
            <person name="Agarwala R."/>
            <person name="Lipman D.J."/>
        </authorList>
    </citation>
    <scope>NUCLEOTIDE SEQUENCE</scope>
    <source>
        <strain evidence="1">MA.CK_94/00004459</strain>
    </source>
</reference>
<dbReference type="EMBL" id="DAAXGR010000019">
    <property type="protein sequence ID" value="HAG0930515.1"/>
    <property type="molecule type" value="Genomic_DNA"/>
</dbReference>
<organism evidence="1">
    <name type="scientific">Salmonella enterica</name>
    <name type="common">Salmonella choleraesuis</name>
    <dbReference type="NCBI Taxonomy" id="28901"/>
    <lineage>
        <taxon>Bacteria</taxon>
        <taxon>Pseudomonadati</taxon>
        <taxon>Pseudomonadota</taxon>
        <taxon>Gammaproteobacteria</taxon>
        <taxon>Enterobacterales</taxon>
        <taxon>Enterobacteriaceae</taxon>
        <taxon>Salmonella</taxon>
    </lineage>
</organism>
<dbReference type="AlphaFoldDB" id="A0A757W0V4"/>
<accession>A0A757W0V4</accession>
<protein>
    <submittedName>
        <fullName evidence="1">Transcriptional regulator</fullName>
    </submittedName>
</protein>
<proteinExistence type="predicted"/>
<name>A0A757W0V4_SALER</name>
<gene>
    <name evidence="1" type="ORF">G8S40_004592</name>
</gene>
<sequence>MRTETCRQKVGTRHVIIHGDSWPVVSATEHMVKAVLPGSRCETSSGPVSLLQQLARAPDASLILCLRPREHIFLFCALKNALLSHPALIISDEMMFSDRVVLDSWGDLPFILHHELAGAITRIQQYDRDHDKKESRTDRISRPDLIKGRLADFLSDPKPATGFFAVPAVFTTRKRLMNYMALLMYRATVRCGVSPAQQKLLQEVYRGQHSLSGLKHVLDKDEKKIWQDKNRLLIKLGMRNRLRELLYGTRFCESVQRTPFMAPEDGRQPYP</sequence>
<reference evidence="1" key="2">
    <citation type="submission" date="2020-02" db="EMBL/GenBank/DDBJ databases">
        <authorList>
            <consortium name="NCBI Pathogen Detection Project"/>
        </authorList>
    </citation>
    <scope>NUCLEOTIDE SEQUENCE</scope>
    <source>
        <strain evidence="1">MA.CK_94/00004459</strain>
    </source>
</reference>
<comment type="caution">
    <text evidence="1">The sequence shown here is derived from an EMBL/GenBank/DDBJ whole genome shotgun (WGS) entry which is preliminary data.</text>
</comment>
<evidence type="ECO:0000313" key="1">
    <source>
        <dbReference type="EMBL" id="HAG0930515.1"/>
    </source>
</evidence>